<dbReference type="Pfam" id="PF17802">
    <property type="entry name" value="SpaA"/>
    <property type="match status" value="2"/>
</dbReference>
<evidence type="ECO:0000256" key="2">
    <source>
        <dbReference type="SAM" id="Phobius"/>
    </source>
</evidence>
<evidence type="ECO:0000256" key="1">
    <source>
        <dbReference type="SAM" id="MobiDB-lite"/>
    </source>
</evidence>
<dbReference type="InterPro" id="IPR013783">
    <property type="entry name" value="Ig-like_fold"/>
</dbReference>
<gene>
    <name evidence="5" type="ORF">GFD24_05635</name>
</gene>
<dbReference type="Pfam" id="PF12892">
    <property type="entry name" value="FctA"/>
    <property type="match status" value="1"/>
</dbReference>
<keyword evidence="3" id="KW-0732">Signal</keyword>
<protein>
    <recommendedName>
        <fullName evidence="4">PA14 domain-containing protein</fullName>
    </recommendedName>
</protein>
<evidence type="ECO:0000256" key="3">
    <source>
        <dbReference type="SAM" id="SignalP"/>
    </source>
</evidence>
<accession>A0A7K3TC25</accession>
<dbReference type="Proteomes" id="UP000469943">
    <property type="component" value="Unassembled WGS sequence"/>
</dbReference>
<evidence type="ECO:0000313" key="5">
    <source>
        <dbReference type="EMBL" id="NEG71700.1"/>
    </source>
</evidence>
<keyword evidence="2" id="KW-1133">Transmembrane helix</keyword>
<dbReference type="InterPro" id="IPR041033">
    <property type="entry name" value="SpaA_PFL_dom_1"/>
</dbReference>
<keyword evidence="2" id="KW-0472">Membrane</keyword>
<feature type="chain" id="PRO_5029801584" description="PA14 domain-containing protein" evidence="3">
    <location>
        <begin position="49"/>
        <end position="1286"/>
    </location>
</feature>
<feature type="compositionally biased region" description="Low complexity" evidence="1">
    <location>
        <begin position="59"/>
        <end position="94"/>
    </location>
</feature>
<comment type="caution">
    <text evidence="5">The sequence shown here is derived from an EMBL/GenBank/DDBJ whole genome shotgun (WGS) entry which is preliminary data.</text>
</comment>
<sequence>MDEAMKKISDLWSEATAKTHRKNAARLVASVSAVAMLATLAVSGTAFALGDKSGDGATDANDATTVTQQTQQATDQTKTDTTGDGTTDATNDATDAVKDDAAATDPTNGSAGNATDGTAADTSGDQQKTDAPQPDQPADDKTSADQSKSDAAKDAPQADNAQTDAAVIPAALNDHTVQGVSPNGTTINAFDYWACSQDPSQDNTDCRNIANTGINGGHSLKFRNNDGTFSDLINKWTTSSTPRQGLVSRILVDGYPQLSATYGNQSLSYLFDGTNVTGKSAYMDTSGLLQVDSNGYYYYNAMNSAYQDGTFDSANFATLDTASKAWTLYDTWAVKHGGNDGNTDGQFFPFNAASDVLYENRRGNLTQEDISSRSTQLNHYFGLSMSSRFVQPKGGIIQEGLGKGERMSYHFSGDDDVWVFIDGVLVGDLGGIHNASTLDIDFSTGSVRVSGESDTTLRELYNAARRLNTTSWKGDTFADNTYHTLNFFYLERGNTDSNMSLKFNLKTIPESEIHKVDQNNAAVAGAEFSLYATDDKYSTAGRTKIGTGTTESDGTLVLKDAEGKIVSFDDLYTGANHYTHYALVEDKVPDGYRRAPDATEMHLHYRVVDNEQGTGTESGVVLSETNPSNSGSLWQTGSLALAKVTTTATTNITDVDGRPIDPSPNNGGVMFAVVLKRDKSVDDINSDAAWKGVSGDQLKGWRYSTATGLAGVIESYKANKANGEANEFEPTTSGGYEVNIENLPGDIEKYYYLLGSNEKDQTEYTVAYYYSSDKNNVTVDNTVRMNFANFTRQFSANFYIPNIKNELFVQKVDEAGKSIADNATFSLYKISDSVSGADVDCSTATLGNAYDTVTVNGGSTANGLKINGSGLFPTGANRLTKGTYCLAETSQPNGYKLNTTKSKIVVNDYGVFADAGSADDDMRVYRGAGWLVRPMSSFATNDDVDNTLTWIKSSPRSVSEFNATSGSPTVGATAAEGYRAKVDKNEIVTATGKTTTDLQLKYDVDGSPVLAYGYSARQAGGDTLYAFDEGWGLVSSTQDAVPSASEKDSDYNAEANHTNLGDLRLSNLVTGSVIVQFADETVDAKARISLNKQVKGADWSGANDKNFTFSLVRTDTINADVTAGDTKLTQCAAADWKDCVTLSAHTVGEIEDGTTQRVGVKDDKSVTDGAFSELTFTKEGTYTFSVKENDTEKAAGWKYDDSTYTVTVTVKKNDADGSLSATVAYDNDGNTAPTFVNAYVAVSELPLTGGDASARDWLIGGGAFAAMAALALALTYEYRRRKGLTV</sequence>
<dbReference type="Gene3D" id="2.60.40.10">
    <property type="entry name" value="Immunoglobulins"/>
    <property type="match status" value="2"/>
</dbReference>
<dbReference type="OrthoDB" id="9816455at2"/>
<proteinExistence type="predicted"/>
<dbReference type="GO" id="GO:0005975">
    <property type="term" value="P:carbohydrate metabolic process"/>
    <property type="evidence" value="ECO:0007669"/>
    <property type="project" value="UniProtKB-ARBA"/>
</dbReference>
<feature type="region of interest" description="Disordered" evidence="1">
    <location>
        <begin position="59"/>
        <end position="160"/>
    </location>
</feature>
<dbReference type="NCBIfam" id="TIGR03786">
    <property type="entry name" value="strep_pil_rpt"/>
    <property type="match status" value="1"/>
</dbReference>
<evidence type="ECO:0000313" key="6">
    <source>
        <dbReference type="Proteomes" id="UP000469943"/>
    </source>
</evidence>
<feature type="compositionally biased region" description="Low complexity" evidence="1">
    <location>
        <begin position="103"/>
        <end position="133"/>
    </location>
</feature>
<dbReference type="InterPro" id="IPR038174">
    <property type="entry name" value="Strep_pil_link_sf"/>
</dbReference>
<dbReference type="InterPro" id="IPR022464">
    <property type="entry name" value="Strep_pil_isopept_link"/>
</dbReference>
<evidence type="ECO:0000259" key="4">
    <source>
        <dbReference type="PROSITE" id="PS51820"/>
    </source>
</evidence>
<feature type="compositionally biased region" description="Basic and acidic residues" evidence="1">
    <location>
        <begin position="138"/>
        <end position="153"/>
    </location>
</feature>
<keyword evidence="2" id="KW-0812">Transmembrane</keyword>
<dbReference type="Gene3D" id="2.60.40.3050">
    <property type="match status" value="1"/>
</dbReference>
<dbReference type="InterPro" id="IPR037524">
    <property type="entry name" value="PA14/GLEYA"/>
</dbReference>
<dbReference type="PROSITE" id="PS51820">
    <property type="entry name" value="PA14"/>
    <property type="match status" value="1"/>
</dbReference>
<feature type="transmembrane region" description="Helical" evidence="2">
    <location>
        <begin position="1257"/>
        <end position="1276"/>
    </location>
</feature>
<feature type="domain" description="PA14" evidence="4">
    <location>
        <begin position="330"/>
        <end position="517"/>
    </location>
</feature>
<name>A0A7K3TC25_9BIFI</name>
<organism evidence="5 6">
    <name type="scientific">Bifidobacterium ramosum</name>
    <dbReference type="NCBI Taxonomy" id="1798158"/>
    <lineage>
        <taxon>Bacteria</taxon>
        <taxon>Bacillati</taxon>
        <taxon>Actinomycetota</taxon>
        <taxon>Actinomycetes</taxon>
        <taxon>Bifidobacteriales</taxon>
        <taxon>Bifidobacteriaceae</taxon>
        <taxon>Bifidobacterium</taxon>
    </lineage>
</organism>
<feature type="signal peptide" evidence="3">
    <location>
        <begin position="1"/>
        <end position="48"/>
    </location>
</feature>
<dbReference type="EMBL" id="WHZX01000003">
    <property type="protein sequence ID" value="NEG71700.1"/>
    <property type="molecule type" value="Genomic_DNA"/>
</dbReference>
<reference evidence="5 6" key="1">
    <citation type="submission" date="2019-10" db="EMBL/GenBank/DDBJ databases">
        <title>Bifidobacterium from non-human primates.</title>
        <authorList>
            <person name="Modesto M."/>
        </authorList>
    </citation>
    <scope>NUCLEOTIDE SEQUENCE [LARGE SCALE GENOMIC DNA]</scope>
    <source>
        <strain evidence="5 6">TREM</strain>
    </source>
</reference>